<dbReference type="SMART" id="SM01324">
    <property type="entry name" value="YARHG"/>
    <property type="match status" value="1"/>
</dbReference>
<dbReference type="RefSeq" id="WP_108827850.1">
    <property type="nucleotide sequence ID" value="NZ_OMOR01000001.1"/>
</dbReference>
<protein>
    <recommendedName>
        <fullName evidence="2">YARHG domain-containing protein</fullName>
    </recommendedName>
</protein>
<feature type="chain" id="PRO_5015319002" description="YARHG domain-containing protein" evidence="1">
    <location>
        <begin position="25"/>
        <end position="222"/>
    </location>
</feature>
<evidence type="ECO:0000313" key="3">
    <source>
        <dbReference type="EMBL" id="SPH20674.1"/>
    </source>
</evidence>
<organism evidence="3 4">
    <name type="scientific">Ascidiaceihabitans donghaensis</name>
    <dbReference type="NCBI Taxonomy" id="1510460"/>
    <lineage>
        <taxon>Bacteria</taxon>
        <taxon>Pseudomonadati</taxon>
        <taxon>Pseudomonadota</taxon>
        <taxon>Alphaproteobacteria</taxon>
        <taxon>Rhodobacterales</taxon>
        <taxon>Paracoccaceae</taxon>
        <taxon>Ascidiaceihabitans</taxon>
    </lineage>
</organism>
<evidence type="ECO:0000256" key="1">
    <source>
        <dbReference type="SAM" id="SignalP"/>
    </source>
</evidence>
<dbReference type="Pfam" id="PF13308">
    <property type="entry name" value="YARHG"/>
    <property type="match status" value="1"/>
</dbReference>
<keyword evidence="1" id="KW-0732">Signal</keyword>
<dbReference type="InterPro" id="IPR025582">
    <property type="entry name" value="YARHG_dom"/>
</dbReference>
<reference evidence="3 4" key="1">
    <citation type="submission" date="2018-03" db="EMBL/GenBank/DDBJ databases">
        <authorList>
            <person name="Keele B.F."/>
        </authorList>
    </citation>
    <scope>NUCLEOTIDE SEQUENCE [LARGE SCALE GENOMIC DNA]</scope>
    <source>
        <strain evidence="3 4">CECT 8599</strain>
    </source>
</reference>
<gene>
    <name evidence="3" type="ORF">ASD8599_01413</name>
</gene>
<dbReference type="EMBL" id="OMOR01000001">
    <property type="protein sequence ID" value="SPH20674.1"/>
    <property type="molecule type" value="Genomic_DNA"/>
</dbReference>
<accession>A0A2R8BC79</accession>
<keyword evidence="4" id="KW-1185">Reference proteome</keyword>
<name>A0A2R8BC79_9RHOB</name>
<feature type="signal peptide" evidence="1">
    <location>
        <begin position="1"/>
        <end position="24"/>
    </location>
</feature>
<feature type="domain" description="YARHG" evidence="2">
    <location>
        <begin position="6"/>
        <end position="82"/>
    </location>
</feature>
<sequence length="222" mass="24008">MSFFKPLFVSVLIASAASAVPAKANECMALWLERNAIFKNAGYCFGSALGQGVFGNSGCFTKNPNIGSSNKSRVARIKSRESALGCAAQKKRWSVSGVRNYASQLAGTSSRTPAPQPRKPACRQQAEIYFNIASRLESVHDLQVSAPWYVTVSVSGSQAFLYANGSNCISGNYKYSYTAEVDDLGDNPVKRFSGGFSLGSQTRHCEVNITFYNGATNLYCQQ</sequence>
<evidence type="ECO:0000313" key="4">
    <source>
        <dbReference type="Proteomes" id="UP000244880"/>
    </source>
</evidence>
<proteinExistence type="predicted"/>
<dbReference type="Proteomes" id="UP000244880">
    <property type="component" value="Unassembled WGS sequence"/>
</dbReference>
<evidence type="ECO:0000259" key="2">
    <source>
        <dbReference type="SMART" id="SM01324"/>
    </source>
</evidence>
<dbReference type="OrthoDB" id="7666530at2"/>
<dbReference type="AlphaFoldDB" id="A0A2R8BC79"/>